<dbReference type="SMART" id="SM00823">
    <property type="entry name" value="PKS_PP"/>
    <property type="match status" value="1"/>
</dbReference>
<dbReference type="InterPro" id="IPR000873">
    <property type="entry name" value="AMP-dep_synth/lig_dom"/>
</dbReference>
<dbReference type="InterPro" id="IPR020806">
    <property type="entry name" value="PKS_PP-bd"/>
</dbReference>
<proteinExistence type="predicted"/>
<dbReference type="PANTHER" id="PTHR45527">
    <property type="entry name" value="NONRIBOSOMAL PEPTIDE SYNTHETASE"/>
    <property type="match status" value="1"/>
</dbReference>
<dbReference type="InterPro" id="IPR011251">
    <property type="entry name" value="Luciferase-like_dom"/>
</dbReference>
<protein>
    <submittedName>
        <fullName evidence="4">MupA/Atu3671 family FMN-dependent luciferase-like monooxygenase</fullName>
    </submittedName>
</protein>
<evidence type="ECO:0000313" key="4">
    <source>
        <dbReference type="EMBL" id="MFC3181699.1"/>
    </source>
</evidence>
<gene>
    <name evidence="4" type="ORF">ACFOGH_11915</name>
</gene>
<dbReference type="Gene3D" id="3.40.50.12230">
    <property type="match status" value="1"/>
</dbReference>
<dbReference type="PROSITE" id="PS50075">
    <property type="entry name" value="CARRIER"/>
    <property type="match status" value="1"/>
</dbReference>
<dbReference type="InterPro" id="IPR036736">
    <property type="entry name" value="ACP-like_sf"/>
</dbReference>
<keyword evidence="5" id="KW-1185">Reference proteome</keyword>
<accession>A0ABV7IYY6</accession>
<evidence type="ECO:0000313" key="5">
    <source>
        <dbReference type="Proteomes" id="UP001595547"/>
    </source>
</evidence>
<evidence type="ECO:0000256" key="1">
    <source>
        <dbReference type="ARBA" id="ARBA00022450"/>
    </source>
</evidence>
<dbReference type="SUPFAM" id="SSF51679">
    <property type="entry name" value="Bacterial luciferase-like"/>
    <property type="match status" value="1"/>
</dbReference>
<dbReference type="NCBIfam" id="TIGR04020">
    <property type="entry name" value="seco_metab_LLM"/>
    <property type="match status" value="1"/>
</dbReference>
<dbReference type="Pfam" id="PF00550">
    <property type="entry name" value="PP-binding"/>
    <property type="match status" value="1"/>
</dbReference>
<dbReference type="Pfam" id="PF02911">
    <property type="entry name" value="Formyl_trans_C"/>
    <property type="match status" value="1"/>
</dbReference>
<dbReference type="InterPro" id="IPR024011">
    <property type="entry name" value="Biosynth_lucif-like_mOase_dom"/>
</dbReference>
<dbReference type="SUPFAM" id="SSF47336">
    <property type="entry name" value="ACP-like"/>
    <property type="match status" value="1"/>
</dbReference>
<dbReference type="InterPro" id="IPR020845">
    <property type="entry name" value="AMP-binding_CS"/>
</dbReference>
<dbReference type="Gene3D" id="3.40.50.12780">
    <property type="entry name" value="N-terminal domain of ligase-like"/>
    <property type="match status" value="2"/>
</dbReference>
<feature type="domain" description="Carrier" evidence="3">
    <location>
        <begin position="1390"/>
        <end position="1466"/>
    </location>
</feature>
<evidence type="ECO:0000256" key="2">
    <source>
        <dbReference type="ARBA" id="ARBA00022553"/>
    </source>
</evidence>
<keyword evidence="1" id="KW-0596">Phosphopantetheine</keyword>
<evidence type="ECO:0000259" key="3">
    <source>
        <dbReference type="PROSITE" id="PS50075"/>
    </source>
</evidence>
<dbReference type="SUPFAM" id="SSF53328">
    <property type="entry name" value="Formyltransferase"/>
    <property type="match status" value="1"/>
</dbReference>
<dbReference type="Pfam" id="PF00296">
    <property type="entry name" value="Bac_luciferase"/>
    <property type="match status" value="1"/>
</dbReference>
<dbReference type="PANTHER" id="PTHR45527:SF1">
    <property type="entry name" value="FATTY ACID SYNTHASE"/>
    <property type="match status" value="1"/>
</dbReference>
<dbReference type="InterPro" id="IPR011034">
    <property type="entry name" value="Formyl_transferase-like_C_sf"/>
</dbReference>
<dbReference type="Pfam" id="PF00551">
    <property type="entry name" value="Formyl_trans_N"/>
    <property type="match status" value="1"/>
</dbReference>
<dbReference type="InterPro" id="IPR005793">
    <property type="entry name" value="Formyl_trans_C"/>
</dbReference>
<dbReference type="Pfam" id="PF13193">
    <property type="entry name" value="AMP-binding_C"/>
    <property type="match status" value="1"/>
</dbReference>
<dbReference type="InterPro" id="IPR042099">
    <property type="entry name" value="ANL_N_sf"/>
</dbReference>
<sequence length="1497" mass="159532">MTQFSAYLIGNETLTRQCGEMLLARGHTLAAVVTRNADVRLWAQARGLRVEAYGRDLAQRLGGRVDWLLSVANLSVIGPEVLALAGGAVNFHDGPLPQFAGLNAPVWAILNGESQHAISWHLIAGGVDEGDVLESRSFAIAPQDTALTLNTRCFEAAMESFPSVLAQLESGALQRKPQDLSERHLYLRDDRPAAMGRIDFTQSAEAVVRLVRALDHGRYWNPLTTAKIATRARVLNVGAAEIAEGAGAAGQVLRADEAGLVVACGQGAVRLMRLTCQEKGLAVSPATVTDGMLSGDVSGLTVLGQALAAADPAMRRALTALQPAVLGHTAQGAADWQSLPLSADLTALALAVGLASGATEVDLALAAQATAGYVSDWRPVRVTCAGSVTEARRALDLALKPGFALDLLTRDAALAGMSCPQIGLADAGPIAGTTVTLTPNALQFDAARLPLPEAEAYAARIRHLADALAQADVDAPLASISTLTPAERDQVLHGWNQTKTPYDASLCVHHAFERQVQRSPDAVALVCDDQSLPYAALNARANRVAHLLIGMGVGPGTLVGLCLNRSLDLLVGALAIQKAGGAYVPMDPAYPADRIALYIEDSACPVIVTHSKIAAGLPSHQAQVLCLDTDGRPGQARDDDPISGVTSADLAYMIYTSGSTGRPKGVMVEHRNVANFFTGMDLRIGPEAGVWLAVTSLSFDISVLELFWTLARGFKVVLTSDENRSLVSGGTIASAQKMDFSLYYWGNDDGAGPKKYELLLEGAKFADSHGFCAVWTPERHFHAFGGPYPNPSVTGAAVAAVTKNIGVRAGSCVMPLHHPARIAEEWAVIDNLTNGRAGVAVASGWHPDDFVLRPENTPPNNKAAMFAAADQVRRLWRGEKVGFPTADGGMFELVSQPRPVSKELPLWVTTAGNPDTWREAGSIGANVLTHLLGQSIDEVAGKITLYHQALRAAGHDPANHTVTLMLHSYIARDRDHAREVARGPMKEYLRSAAALIKQYAWAFPAFKKPQGVSNPMQIDLQSLSAEETEAILDFAFQRYFEDSGLFGTVEDALARVEQLKRIGVGEVACLIDYGIAPEKVMEGLYPLAEVVARANAGGGVAADDFSIAAQILRHGVTHLQCTPSMARMITMNAESRVALAGVRTMLLGGEALPGALVADLRQATRARILNMYGPTETTIWSSVEEVGAVDGVCNIGTPLANQQIYVLDEAMNPVAPGVAGELWIGGDGVTRGYWQRPDLTAERFVTDGFVTPDRACAWGARMYRTGDLVRWRADGKVDFLGRTDHQVKLRGYRIELGEIESVLEAQPGVRQAVVMAREDTPGDLRLVAYLIGTATEPALRASLAGVLPEHMMPAHFVTLDTFPLTPNRKVDRKALPAPSSKPLEAQNFVAPVSDIEAQIAAIWGRVLGVAKVGAKDNFFALGGHSLLAVQVHREIRDSLGVSKLSITDIFRFPVLSALAAHLDDRPKAAPMAATSDRADARADAMARRRAMRGQAGA</sequence>
<name>A0ABV7IYY6_9RHOB</name>
<dbReference type="InterPro" id="IPR045851">
    <property type="entry name" value="AMP-bd_C_sf"/>
</dbReference>
<dbReference type="Gene3D" id="3.30.300.30">
    <property type="match status" value="1"/>
</dbReference>
<comment type="caution">
    <text evidence="4">The sequence shown here is derived from an EMBL/GenBank/DDBJ whole genome shotgun (WGS) entry which is preliminary data.</text>
</comment>
<dbReference type="InterPro" id="IPR009081">
    <property type="entry name" value="PP-bd_ACP"/>
</dbReference>
<dbReference type="Gene3D" id="1.10.1200.10">
    <property type="entry name" value="ACP-like"/>
    <property type="match status" value="1"/>
</dbReference>
<dbReference type="InterPro" id="IPR036477">
    <property type="entry name" value="Formyl_transf_N_sf"/>
</dbReference>
<dbReference type="Gene3D" id="3.20.20.30">
    <property type="entry name" value="Luciferase-like domain"/>
    <property type="match status" value="1"/>
</dbReference>
<dbReference type="CDD" id="cd05930">
    <property type="entry name" value="A_NRPS"/>
    <property type="match status" value="1"/>
</dbReference>
<dbReference type="RefSeq" id="WP_380073288.1">
    <property type="nucleotide sequence ID" value="NZ_JBHRTO010000001.1"/>
</dbReference>
<keyword evidence="2" id="KW-0597">Phosphoprotein</keyword>
<dbReference type="EMBL" id="JBHRTO010000001">
    <property type="protein sequence ID" value="MFC3181699.1"/>
    <property type="molecule type" value="Genomic_DNA"/>
</dbReference>
<dbReference type="InterPro" id="IPR002376">
    <property type="entry name" value="Formyl_transf_N"/>
</dbReference>
<dbReference type="Proteomes" id="UP001595547">
    <property type="component" value="Unassembled WGS sequence"/>
</dbReference>
<reference evidence="5" key="1">
    <citation type="journal article" date="2019" name="Int. J. Syst. Evol. Microbiol.">
        <title>The Global Catalogue of Microorganisms (GCM) 10K type strain sequencing project: providing services to taxonomists for standard genome sequencing and annotation.</title>
        <authorList>
            <consortium name="The Broad Institute Genomics Platform"/>
            <consortium name="The Broad Institute Genome Sequencing Center for Infectious Disease"/>
            <person name="Wu L."/>
            <person name="Ma J."/>
        </authorList>
    </citation>
    <scope>NUCLEOTIDE SEQUENCE [LARGE SCALE GENOMIC DNA]</scope>
    <source>
        <strain evidence="5">KCTC 52039</strain>
    </source>
</reference>
<dbReference type="SUPFAM" id="SSF56801">
    <property type="entry name" value="Acetyl-CoA synthetase-like"/>
    <property type="match status" value="2"/>
</dbReference>
<dbReference type="SUPFAM" id="SSF50486">
    <property type="entry name" value="FMT C-terminal domain-like"/>
    <property type="match status" value="1"/>
</dbReference>
<dbReference type="Pfam" id="PF00501">
    <property type="entry name" value="AMP-binding"/>
    <property type="match status" value="2"/>
</dbReference>
<dbReference type="PROSITE" id="PS00455">
    <property type="entry name" value="AMP_BINDING"/>
    <property type="match status" value="1"/>
</dbReference>
<dbReference type="InterPro" id="IPR036661">
    <property type="entry name" value="Luciferase-like_sf"/>
</dbReference>
<organism evidence="4 5">
    <name type="scientific">Cypionkella sinensis</name>
    <dbReference type="NCBI Taxonomy" id="1756043"/>
    <lineage>
        <taxon>Bacteria</taxon>
        <taxon>Pseudomonadati</taxon>
        <taxon>Pseudomonadota</taxon>
        <taxon>Alphaproteobacteria</taxon>
        <taxon>Rhodobacterales</taxon>
        <taxon>Paracoccaceae</taxon>
        <taxon>Cypionkella</taxon>
    </lineage>
</organism>
<dbReference type="InterPro" id="IPR025110">
    <property type="entry name" value="AMP-bd_C"/>
</dbReference>